<feature type="chain" id="PRO_5008582128" description="Lipocalin/cytosolic fatty-acid binding domain-containing protein" evidence="2">
    <location>
        <begin position="23"/>
        <end position="187"/>
    </location>
</feature>
<feature type="non-terminal residue" evidence="4">
    <location>
        <position position="1"/>
    </location>
</feature>
<dbReference type="GO" id="GO:0000302">
    <property type="term" value="P:response to reactive oxygen species"/>
    <property type="evidence" value="ECO:0007669"/>
    <property type="project" value="TreeGrafter"/>
</dbReference>
<proteinExistence type="predicted"/>
<dbReference type="GO" id="GO:0006629">
    <property type="term" value="P:lipid metabolic process"/>
    <property type="evidence" value="ECO:0007669"/>
    <property type="project" value="TreeGrafter"/>
</dbReference>
<evidence type="ECO:0000256" key="1">
    <source>
        <dbReference type="ARBA" id="ARBA00023157"/>
    </source>
</evidence>
<feature type="domain" description="Lipocalin/cytosolic fatty-acid binding" evidence="3">
    <location>
        <begin position="40"/>
        <end position="169"/>
    </location>
</feature>
<dbReference type="GO" id="GO:0005737">
    <property type="term" value="C:cytoplasm"/>
    <property type="evidence" value="ECO:0007669"/>
    <property type="project" value="TreeGrafter"/>
</dbReference>
<dbReference type="Pfam" id="PF08212">
    <property type="entry name" value="Lipocalin_2"/>
    <property type="match status" value="1"/>
</dbReference>
<dbReference type="PANTHER" id="PTHR10612">
    <property type="entry name" value="APOLIPOPROTEIN D"/>
    <property type="match status" value="1"/>
</dbReference>
<evidence type="ECO:0000259" key="3">
    <source>
        <dbReference type="Pfam" id="PF08212"/>
    </source>
</evidence>
<dbReference type="AlphaFoldDB" id="A0A1B6EI24"/>
<keyword evidence="1" id="KW-1015">Disulfide bond</keyword>
<dbReference type="SUPFAM" id="SSF50814">
    <property type="entry name" value="Lipocalins"/>
    <property type="match status" value="1"/>
</dbReference>
<feature type="non-terminal residue" evidence="4">
    <location>
        <position position="187"/>
    </location>
</feature>
<sequence>GRVMIVVFAILWSGLQAGLTKAQVVSFGGCSSHTVKHPFNVPEYMGTWYQEAILGGGFFQGEGSCVTAMYSLNLDTGVVNVYNTQEPGNSFTSSGINGTAVVKDPSKNEGILLVTLPVPIIKEITAEYLVLDTDYYSWAVVWSCFSVGPLVHAESAWILIRDRKATEEERYKRDQEINSCLIKEGIP</sequence>
<evidence type="ECO:0000256" key="2">
    <source>
        <dbReference type="SAM" id="SignalP"/>
    </source>
</evidence>
<reference evidence="4" key="1">
    <citation type="submission" date="2015-11" db="EMBL/GenBank/DDBJ databases">
        <title>De novo transcriptome assembly of four potential Pierce s Disease insect vectors from Arizona vineyards.</title>
        <authorList>
            <person name="Tassone E.E."/>
        </authorList>
    </citation>
    <scope>NUCLEOTIDE SEQUENCE</scope>
</reference>
<keyword evidence="2" id="KW-0732">Signal</keyword>
<dbReference type="EMBL" id="GECZ01032182">
    <property type="protein sequence ID" value="JAS37587.1"/>
    <property type="molecule type" value="Transcribed_RNA"/>
</dbReference>
<dbReference type="InterPro" id="IPR012674">
    <property type="entry name" value="Calycin"/>
</dbReference>
<organism evidence="4">
    <name type="scientific">Cuerna arida</name>
    <dbReference type="NCBI Taxonomy" id="1464854"/>
    <lineage>
        <taxon>Eukaryota</taxon>
        <taxon>Metazoa</taxon>
        <taxon>Ecdysozoa</taxon>
        <taxon>Arthropoda</taxon>
        <taxon>Hexapoda</taxon>
        <taxon>Insecta</taxon>
        <taxon>Pterygota</taxon>
        <taxon>Neoptera</taxon>
        <taxon>Paraneoptera</taxon>
        <taxon>Hemiptera</taxon>
        <taxon>Auchenorrhyncha</taxon>
        <taxon>Membracoidea</taxon>
        <taxon>Cicadellidae</taxon>
        <taxon>Cicadellinae</taxon>
        <taxon>Proconiini</taxon>
        <taxon>Cuerna</taxon>
    </lineage>
</organism>
<protein>
    <recommendedName>
        <fullName evidence="3">Lipocalin/cytosolic fatty-acid binding domain-containing protein</fullName>
    </recommendedName>
</protein>
<dbReference type="InterPro" id="IPR003057">
    <property type="entry name" value="Invtbrt_color"/>
</dbReference>
<accession>A0A1B6EI24</accession>
<dbReference type="PANTHER" id="PTHR10612:SF62">
    <property type="entry name" value="LIPOCALIN_CYTOSOLIC FATTY-ACID BINDING DOMAIN-CONTAINING PROTEIN"/>
    <property type="match status" value="1"/>
</dbReference>
<feature type="signal peptide" evidence="2">
    <location>
        <begin position="1"/>
        <end position="22"/>
    </location>
</feature>
<evidence type="ECO:0000313" key="4">
    <source>
        <dbReference type="EMBL" id="JAS37587.1"/>
    </source>
</evidence>
<dbReference type="PRINTS" id="PR01273">
    <property type="entry name" value="INVTBRTCOLOR"/>
</dbReference>
<dbReference type="Gene3D" id="2.40.128.20">
    <property type="match status" value="1"/>
</dbReference>
<dbReference type="InterPro" id="IPR000566">
    <property type="entry name" value="Lipocln_cytosolic_FA-bd_dom"/>
</dbReference>
<dbReference type="GO" id="GO:0031409">
    <property type="term" value="F:pigment binding"/>
    <property type="evidence" value="ECO:0007669"/>
    <property type="project" value="InterPro"/>
</dbReference>
<gene>
    <name evidence="4" type="ORF">g.4594</name>
</gene>
<name>A0A1B6EI24_9HEMI</name>